<dbReference type="SMART" id="SM00382">
    <property type="entry name" value="AAA"/>
    <property type="match status" value="1"/>
</dbReference>
<dbReference type="AlphaFoldDB" id="A0A1H8UCV6"/>
<dbReference type="PANTHER" id="PTHR42711:SF5">
    <property type="entry name" value="ABC TRANSPORTER ATP-BINDING PROTEIN NATA"/>
    <property type="match status" value="1"/>
</dbReference>
<dbReference type="GO" id="GO:0005524">
    <property type="term" value="F:ATP binding"/>
    <property type="evidence" value="ECO:0007669"/>
    <property type="project" value="UniProtKB-KW"/>
</dbReference>
<organism evidence="9 10">
    <name type="scientific">Amycolatopsis saalfeldensis</name>
    <dbReference type="NCBI Taxonomy" id="394193"/>
    <lineage>
        <taxon>Bacteria</taxon>
        <taxon>Bacillati</taxon>
        <taxon>Actinomycetota</taxon>
        <taxon>Actinomycetes</taxon>
        <taxon>Pseudonocardiales</taxon>
        <taxon>Pseudonocardiaceae</taxon>
        <taxon>Amycolatopsis</taxon>
    </lineage>
</organism>
<evidence type="ECO:0000313" key="10">
    <source>
        <dbReference type="Proteomes" id="UP000198582"/>
    </source>
</evidence>
<comment type="subcellular location">
    <subcellularLocation>
        <location evidence="1">Cell membrane</location>
        <topology evidence="1">Peripheral membrane protein</topology>
    </subcellularLocation>
</comment>
<dbReference type="SUPFAM" id="SSF52540">
    <property type="entry name" value="P-loop containing nucleoside triphosphate hydrolases"/>
    <property type="match status" value="1"/>
</dbReference>
<dbReference type="STRING" id="394193.SAMN04489732_103199"/>
<keyword evidence="4" id="KW-0547">Nucleotide-binding</keyword>
<reference evidence="9 10" key="1">
    <citation type="submission" date="2016-10" db="EMBL/GenBank/DDBJ databases">
        <authorList>
            <person name="de Groot N.N."/>
        </authorList>
    </citation>
    <scope>NUCLEOTIDE SEQUENCE [LARGE SCALE GENOMIC DNA]</scope>
    <source>
        <strain evidence="9 10">DSM 44993</strain>
    </source>
</reference>
<dbReference type="Proteomes" id="UP000198582">
    <property type="component" value="Unassembled WGS sequence"/>
</dbReference>
<name>A0A1H8UCV6_9PSEU</name>
<dbReference type="InterPro" id="IPR003439">
    <property type="entry name" value="ABC_transporter-like_ATP-bd"/>
</dbReference>
<gene>
    <name evidence="9" type="ORF">SAMN04489732_103199</name>
</gene>
<dbReference type="InterPro" id="IPR003593">
    <property type="entry name" value="AAA+_ATPase"/>
</dbReference>
<evidence type="ECO:0000256" key="3">
    <source>
        <dbReference type="ARBA" id="ARBA00022448"/>
    </source>
</evidence>
<dbReference type="PROSITE" id="PS50893">
    <property type="entry name" value="ABC_TRANSPORTER_2"/>
    <property type="match status" value="1"/>
</dbReference>
<dbReference type="GO" id="GO:0005886">
    <property type="term" value="C:plasma membrane"/>
    <property type="evidence" value="ECO:0007669"/>
    <property type="project" value="UniProtKB-SubCell"/>
</dbReference>
<feature type="domain" description="ABC transporter" evidence="8">
    <location>
        <begin position="109"/>
        <end position="340"/>
    </location>
</feature>
<keyword evidence="3" id="KW-0813">Transport</keyword>
<dbReference type="PANTHER" id="PTHR42711">
    <property type="entry name" value="ABC TRANSPORTER ATP-BINDING PROTEIN"/>
    <property type="match status" value="1"/>
</dbReference>
<evidence type="ECO:0000256" key="2">
    <source>
        <dbReference type="ARBA" id="ARBA00005417"/>
    </source>
</evidence>
<keyword evidence="10" id="KW-1185">Reference proteome</keyword>
<evidence type="ECO:0000256" key="5">
    <source>
        <dbReference type="ARBA" id="ARBA00022840"/>
    </source>
</evidence>
<feature type="compositionally biased region" description="Polar residues" evidence="7">
    <location>
        <begin position="29"/>
        <end position="51"/>
    </location>
</feature>
<proteinExistence type="inferred from homology"/>
<comment type="similarity">
    <text evidence="2">Belongs to the ABC transporter superfamily.</text>
</comment>
<dbReference type="GO" id="GO:0046677">
    <property type="term" value="P:response to antibiotic"/>
    <property type="evidence" value="ECO:0007669"/>
    <property type="project" value="UniProtKB-KW"/>
</dbReference>
<evidence type="ECO:0000313" key="9">
    <source>
        <dbReference type="EMBL" id="SEP00857.1"/>
    </source>
</evidence>
<feature type="compositionally biased region" description="Low complexity" evidence="7">
    <location>
        <begin position="57"/>
        <end position="67"/>
    </location>
</feature>
<evidence type="ECO:0000256" key="1">
    <source>
        <dbReference type="ARBA" id="ARBA00004202"/>
    </source>
</evidence>
<dbReference type="Pfam" id="PF00005">
    <property type="entry name" value="ABC_tran"/>
    <property type="match status" value="1"/>
</dbReference>
<protein>
    <submittedName>
        <fullName evidence="9">ABC-2 type transport system ATP-binding protein</fullName>
    </submittedName>
</protein>
<dbReference type="InterPro" id="IPR027417">
    <property type="entry name" value="P-loop_NTPase"/>
</dbReference>
<dbReference type="GO" id="GO:0016887">
    <property type="term" value="F:ATP hydrolysis activity"/>
    <property type="evidence" value="ECO:0007669"/>
    <property type="project" value="InterPro"/>
</dbReference>
<evidence type="ECO:0000256" key="4">
    <source>
        <dbReference type="ARBA" id="ARBA00022741"/>
    </source>
</evidence>
<evidence type="ECO:0000256" key="7">
    <source>
        <dbReference type="SAM" id="MobiDB-lite"/>
    </source>
</evidence>
<evidence type="ECO:0000259" key="8">
    <source>
        <dbReference type="PROSITE" id="PS50893"/>
    </source>
</evidence>
<accession>A0A1H8UCV6</accession>
<evidence type="ECO:0000256" key="6">
    <source>
        <dbReference type="ARBA" id="ARBA00023251"/>
    </source>
</evidence>
<keyword evidence="5 9" id="KW-0067">ATP-binding</keyword>
<sequence>MSDTGAGPETPQTTSTDGAIPVRPEAGSQRATGSPVQPDTSTPQAAATNTGPRPGTDARQTTATDTANSTRPGTDAPRPTDSDTSNPTPPDSSAPQATSGDTGDRPPAVRCVGLEHSFGPVKAVDGVDLEIVCGEVFGLLGPNGAGKTTTIRMITTLLPIPAGEVRVFGLDVARRKMAVRRLIGYVPQQLSADGALTGRENVSLFARLFDVPRAERAEQVRHAIGLVGLLDDADRPAGGYSGGMIRRLELAQALVSSPRLLILDEPTIGLDPVARSAVWERISEIRAETGMTVLVTTHYMDEAEQYCDRVALMHAGRIRALGTPAELEAGLGPDSTLDDVFRSVTGDALAGEAGGMRDVRATRRTARRLG</sequence>
<dbReference type="InterPro" id="IPR017871">
    <property type="entry name" value="ABC_transporter-like_CS"/>
</dbReference>
<feature type="region of interest" description="Disordered" evidence="7">
    <location>
        <begin position="1"/>
        <end position="108"/>
    </location>
</feature>
<keyword evidence="6" id="KW-0046">Antibiotic resistance</keyword>
<dbReference type="EMBL" id="FOEF01000003">
    <property type="protein sequence ID" value="SEP00857.1"/>
    <property type="molecule type" value="Genomic_DNA"/>
</dbReference>
<dbReference type="InterPro" id="IPR050763">
    <property type="entry name" value="ABC_transporter_ATP-binding"/>
</dbReference>
<dbReference type="Gene3D" id="3.40.50.300">
    <property type="entry name" value="P-loop containing nucleotide triphosphate hydrolases"/>
    <property type="match status" value="1"/>
</dbReference>
<dbReference type="PROSITE" id="PS00211">
    <property type="entry name" value="ABC_TRANSPORTER_1"/>
    <property type="match status" value="1"/>
</dbReference>